<evidence type="ECO:0000313" key="2">
    <source>
        <dbReference type="EMBL" id="RDX68166.1"/>
    </source>
</evidence>
<dbReference type="PANTHER" id="PTHR35131">
    <property type="entry name" value="EXPRESSED PROTEIN"/>
    <property type="match status" value="1"/>
</dbReference>
<proteinExistence type="predicted"/>
<feature type="non-terminal residue" evidence="2">
    <location>
        <position position="1"/>
    </location>
</feature>
<gene>
    <name evidence="2" type="ORF">CR513_52874</name>
</gene>
<feature type="compositionally biased region" description="Polar residues" evidence="1">
    <location>
        <begin position="78"/>
        <end position="90"/>
    </location>
</feature>
<protein>
    <submittedName>
        <fullName evidence="2">Uncharacterized protein</fullName>
    </submittedName>
</protein>
<dbReference type="EMBL" id="QJKJ01012661">
    <property type="protein sequence ID" value="RDX68166.1"/>
    <property type="molecule type" value="Genomic_DNA"/>
</dbReference>
<dbReference type="OrthoDB" id="783264at2759"/>
<keyword evidence="3" id="KW-1185">Reference proteome</keyword>
<reference evidence="2" key="1">
    <citation type="submission" date="2018-05" db="EMBL/GenBank/DDBJ databases">
        <title>Draft genome of Mucuna pruriens seed.</title>
        <authorList>
            <person name="Nnadi N.E."/>
            <person name="Vos R."/>
            <person name="Hasami M.H."/>
            <person name="Devisetty U.K."/>
            <person name="Aguiy J.C."/>
        </authorList>
    </citation>
    <scope>NUCLEOTIDE SEQUENCE [LARGE SCALE GENOMIC DNA]</scope>
    <source>
        <strain evidence="2">JCA_2017</strain>
    </source>
</reference>
<sequence>MAAPIPVAIGTKGTIGSLVRKEIEYFSKFELGNTQRPQPHFVDMVSGRGYSTSRPSFWVLLMPGKRRKRRDTSVPYPQDTSVPYPQDTSI</sequence>
<evidence type="ECO:0000256" key="1">
    <source>
        <dbReference type="SAM" id="MobiDB-lite"/>
    </source>
</evidence>
<organism evidence="2 3">
    <name type="scientific">Mucuna pruriens</name>
    <name type="common">Velvet bean</name>
    <name type="synonym">Dolichos pruriens</name>
    <dbReference type="NCBI Taxonomy" id="157652"/>
    <lineage>
        <taxon>Eukaryota</taxon>
        <taxon>Viridiplantae</taxon>
        <taxon>Streptophyta</taxon>
        <taxon>Embryophyta</taxon>
        <taxon>Tracheophyta</taxon>
        <taxon>Spermatophyta</taxon>
        <taxon>Magnoliopsida</taxon>
        <taxon>eudicotyledons</taxon>
        <taxon>Gunneridae</taxon>
        <taxon>Pentapetalae</taxon>
        <taxon>rosids</taxon>
        <taxon>fabids</taxon>
        <taxon>Fabales</taxon>
        <taxon>Fabaceae</taxon>
        <taxon>Papilionoideae</taxon>
        <taxon>50 kb inversion clade</taxon>
        <taxon>NPAAA clade</taxon>
        <taxon>indigoferoid/millettioid clade</taxon>
        <taxon>Phaseoleae</taxon>
        <taxon>Mucuna</taxon>
    </lineage>
</organism>
<name>A0A371EQC8_MUCPR</name>
<dbReference type="Proteomes" id="UP000257109">
    <property type="component" value="Unassembled WGS sequence"/>
</dbReference>
<feature type="region of interest" description="Disordered" evidence="1">
    <location>
        <begin position="67"/>
        <end position="90"/>
    </location>
</feature>
<comment type="caution">
    <text evidence="2">The sequence shown here is derived from an EMBL/GenBank/DDBJ whole genome shotgun (WGS) entry which is preliminary data.</text>
</comment>
<dbReference type="PANTHER" id="PTHR35131:SF4">
    <property type="match status" value="1"/>
</dbReference>
<dbReference type="AlphaFoldDB" id="A0A371EQC8"/>
<evidence type="ECO:0000313" key="3">
    <source>
        <dbReference type="Proteomes" id="UP000257109"/>
    </source>
</evidence>
<accession>A0A371EQC8</accession>